<evidence type="ECO:0000313" key="3">
    <source>
        <dbReference type="EMBL" id="GJN26386.1"/>
    </source>
</evidence>
<dbReference type="PANTHER" id="PTHR26379">
    <property type="entry name" value="BTB/POZ AND MATH DOMAIN-CONTAINING PROTEIN 1"/>
    <property type="match status" value="1"/>
</dbReference>
<name>A0AAV5EWE0_ELECO</name>
<dbReference type="InterPro" id="IPR002083">
    <property type="entry name" value="MATH/TRAF_dom"/>
</dbReference>
<dbReference type="InterPro" id="IPR011333">
    <property type="entry name" value="SKP1/BTB/POZ_sf"/>
</dbReference>
<dbReference type="AlphaFoldDB" id="A0AAV5EWE0"/>
<dbReference type="InterPro" id="IPR045005">
    <property type="entry name" value="BPM1-6"/>
</dbReference>
<evidence type="ECO:0000313" key="4">
    <source>
        <dbReference type="Proteomes" id="UP001054889"/>
    </source>
</evidence>
<evidence type="ECO:0000259" key="2">
    <source>
        <dbReference type="PROSITE" id="PS50097"/>
    </source>
</evidence>
<reference evidence="3" key="1">
    <citation type="journal article" date="2018" name="DNA Res.">
        <title>Multiple hybrid de novo genome assembly of finger millet, an orphan allotetraploid crop.</title>
        <authorList>
            <person name="Hatakeyama M."/>
            <person name="Aluri S."/>
            <person name="Balachadran M.T."/>
            <person name="Sivarajan S.R."/>
            <person name="Patrignani A."/>
            <person name="Gruter S."/>
            <person name="Poveda L."/>
            <person name="Shimizu-Inatsugi R."/>
            <person name="Baeten J."/>
            <person name="Francoijs K.J."/>
            <person name="Nataraja K.N."/>
            <person name="Reddy Y.A.N."/>
            <person name="Phadnis S."/>
            <person name="Ravikumar R.L."/>
            <person name="Schlapbach R."/>
            <person name="Sreeman S.M."/>
            <person name="Shimizu K.K."/>
        </authorList>
    </citation>
    <scope>NUCLEOTIDE SEQUENCE</scope>
</reference>
<sequence length="172" mass="18942">MQSLTGTHDFKMANFSKLDGMGIGEFVDSNNFTVGGCDWNIRCVLTVLKPHTDETSAIPQPSLPQYFAHMLKDMKDADVTISVGDRLFQAHKFVLAARSDVLQSQLFGKAEELNYAKCIKVIDMDPTVFEGILHFIYTDSLPDTYPGDENAAVQCLLAAADRFACSIGGRLI</sequence>
<keyword evidence="4" id="KW-1185">Reference proteome</keyword>
<dbReference type="SMART" id="SM00225">
    <property type="entry name" value="BTB"/>
    <property type="match status" value="1"/>
</dbReference>
<dbReference type="SUPFAM" id="SSF49599">
    <property type="entry name" value="TRAF domain-like"/>
    <property type="match status" value="1"/>
</dbReference>
<dbReference type="SUPFAM" id="SSF54695">
    <property type="entry name" value="POZ domain"/>
    <property type="match status" value="1"/>
</dbReference>
<comment type="pathway">
    <text evidence="1">Protein modification; protein ubiquitination.</text>
</comment>
<dbReference type="EMBL" id="BQKI01000079">
    <property type="protein sequence ID" value="GJN26386.1"/>
    <property type="molecule type" value="Genomic_DNA"/>
</dbReference>
<dbReference type="Pfam" id="PF00651">
    <property type="entry name" value="BTB"/>
    <property type="match status" value="1"/>
</dbReference>
<proteinExistence type="predicted"/>
<evidence type="ECO:0000256" key="1">
    <source>
        <dbReference type="ARBA" id="ARBA00004906"/>
    </source>
</evidence>
<comment type="caution">
    <text evidence="3">The sequence shown here is derived from an EMBL/GenBank/DDBJ whole genome shotgun (WGS) entry which is preliminary data.</text>
</comment>
<feature type="domain" description="BTB" evidence="2">
    <location>
        <begin position="77"/>
        <end position="145"/>
    </location>
</feature>
<dbReference type="PANTHER" id="PTHR26379:SF187">
    <property type="entry name" value="OS07G0655300 PROTEIN"/>
    <property type="match status" value="1"/>
</dbReference>
<dbReference type="InterPro" id="IPR000210">
    <property type="entry name" value="BTB/POZ_dom"/>
</dbReference>
<gene>
    <name evidence="3" type="primary">gb14313</name>
    <name evidence="3" type="ORF">PR202_gb14313</name>
</gene>
<protein>
    <recommendedName>
        <fullName evidence="2">BTB domain-containing protein</fullName>
    </recommendedName>
</protein>
<dbReference type="PROSITE" id="PS50097">
    <property type="entry name" value="BTB"/>
    <property type="match status" value="1"/>
</dbReference>
<dbReference type="CDD" id="cd00121">
    <property type="entry name" value="MATH"/>
    <property type="match status" value="1"/>
</dbReference>
<dbReference type="Gene3D" id="3.30.710.10">
    <property type="entry name" value="Potassium Channel Kv1.1, Chain A"/>
    <property type="match status" value="1"/>
</dbReference>
<accession>A0AAV5EWE0</accession>
<dbReference type="GO" id="GO:0016567">
    <property type="term" value="P:protein ubiquitination"/>
    <property type="evidence" value="ECO:0007669"/>
    <property type="project" value="InterPro"/>
</dbReference>
<organism evidence="3 4">
    <name type="scientific">Eleusine coracana subsp. coracana</name>
    <dbReference type="NCBI Taxonomy" id="191504"/>
    <lineage>
        <taxon>Eukaryota</taxon>
        <taxon>Viridiplantae</taxon>
        <taxon>Streptophyta</taxon>
        <taxon>Embryophyta</taxon>
        <taxon>Tracheophyta</taxon>
        <taxon>Spermatophyta</taxon>
        <taxon>Magnoliopsida</taxon>
        <taxon>Liliopsida</taxon>
        <taxon>Poales</taxon>
        <taxon>Poaceae</taxon>
        <taxon>PACMAD clade</taxon>
        <taxon>Chloridoideae</taxon>
        <taxon>Cynodonteae</taxon>
        <taxon>Eleusininae</taxon>
        <taxon>Eleusine</taxon>
    </lineage>
</organism>
<dbReference type="Proteomes" id="UP001054889">
    <property type="component" value="Unassembled WGS sequence"/>
</dbReference>
<reference evidence="3" key="2">
    <citation type="submission" date="2021-12" db="EMBL/GenBank/DDBJ databases">
        <title>Resequencing data analysis of finger millet.</title>
        <authorList>
            <person name="Hatakeyama M."/>
            <person name="Aluri S."/>
            <person name="Balachadran M.T."/>
            <person name="Sivarajan S.R."/>
            <person name="Poveda L."/>
            <person name="Shimizu-Inatsugi R."/>
            <person name="Schlapbach R."/>
            <person name="Sreeman S.M."/>
            <person name="Shimizu K.K."/>
        </authorList>
    </citation>
    <scope>NUCLEOTIDE SEQUENCE</scope>
</reference>